<keyword evidence="4" id="KW-1185">Reference proteome</keyword>
<dbReference type="EMBL" id="JAPEIS010000016">
    <property type="protein sequence ID" value="KAJ8058415.1"/>
    <property type="molecule type" value="Genomic_DNA"/>
</dbReference>
<protein>
    <recommendedName>
        <fullName evidence="2">J domain-containing protein</fullName>
    </recommendedName>
</protein>
<reference evidence="3" key="1">
    <citation type="submission" date="2022-11" db="EMBL/GenBank/DDBJ databases">
        <title>Genome Resource of Sclerotinia nivalis Strain SnTB1, a Plant Pathogen Isolated from American Ginseng.</title>
        <authorList>
            <person name="Fan S."/>
        </authorList>
    </citation>
    <scope>NUCLEOTIDE SEQUENCE</scope>
    <source>
        <strain evidence="3">SnTB1</strain>
    </source>
</reference>
<feature type="compositionally biased region" description="Acidic residues" evidence="1">
    <location>
        <begin position="563"/>
        <end position="572"/>
    </location>
</feature>
<evidence type="ECO:0000259" key="2">
    <source>
        <dbReference type="PROSITE" id="PS50076"/>
    </source>
</evidence>
<feature type="region of interest" description="Disordered" evidence="1">
    <location>
        <begin position="321"/>
        <end position="378"/>
    </location>
</feature>
<name>A0A9X0A8Y0_9HELO</name>
<feature type="region of interest" description="Disordered" evidence="1">
    <location>
        <begin position="1"/>
        <end position="66"/>
    </location>
</feature>
<dbReference type="Gene3D" id="1.10.287.110">
    <property type="entry name" value="DnaJ domain"/>
    <property type="match status" value="1"/>
</dbReference>
<feature type="compositionally biased region" description="Basic and acidic residues" evidence="1">
    <location>
        <begin position="323"/>
        <end position="345"/>
    </location>
</feature>
<dbReference type="AlphaFoldDB" id="A0A9X0A8Y0"/>
<feature type="region of interest" description="Disordered" evidence="1">
    <location>
        <begin position="550"/>
        <end position="604"/>
    </location>
</feature>
<dbReference type="OrthoDB" id="442087at2759"/>
<comment type="caution">
    <text evidence="3">The sequence shown here is derived from an EMBL/GenBank/DDBJ whole genome shotgun (WGS) entry which is preliminary data.</text>
</comment>
<dbReference type="Pfam" id="PF00226">
    <property type="entry name" value="DnaJ"/>
    <property type="match status" value="1"/>
</dbReference>
<dbReference type="SUPFAM" id="SSF46565">
    <property type="entry name" value="Chaperone J-domain"/>
    <property type="match status" value="1"/>
</dbReference>
<sequence>MSLGLNQARVDDVMDIDGGNVNYPPLPPSSEDEHLDSVEGSDNTLPDGKAPDVSPLDENQKKNRRAVRKVLDSAPNDLYGIANSSKSDTTKTIKKNLNEISLRVHPDKLPQRYHKKANLAQARVNHAREVLLDPTQKARFDTEGFYELPRPQEDTTNPDFHPNAWEDDLDLDSDSDSDSDSDNEDDDSSQGRPDEYIKEVYAEATPWVQKVLINGGIFDRNQSGKKDIQWTESREFNDIKTKQEEFNQKIKAYNESKKVKKTQYTFDITTTHLFYSIQANPYMEKWKKDHSDRDALEWIVYFSKNLQRFNKEKGYPLEWNFKSFKDQDPPDKFHDTQDQPEKEGGPGDAENDASTNGSSASQDSQSQEIKPLKPGFTPDGEKIVGKLPKIVYSGYSNSSIITECKFFVEVHLSNRKNQSISDIELRTEADIGFEAAQSYLNDIPEGEQAELLDIPKNQKGQYKRQFQGITGATAQEFETISGKKLPPTYIRGKFKDGAVIKEHFMTRTTLRTILGHKTADQLIQQHYNQYNVAVKEPPWPKFMDWKPARKAIRSGRSRREQEQSESESESEDNYTPINKRGRGRVPRSELQRNSQQNAGEMNLSLEETVSKEVAKAMAQMMVQIQQEIKNMSVGNQT</sequence>
<evidence type="ECO:0000313" key="4">
    <source>
        <dbReference type="Proteomes" id="UP001152300"/>
    </source>
</evidence>
<feature type="compositionally biased region" description="Acidic residues" evidence="1">
    <location>
        <begin position="165"/>
        <end position="188"/>
    </location>
</feature>
<feature type="domain" description="J" evidence="2">
    <location>
        <begin position="77"/>
        <end position="144"/>
    </location>
</feature>
<dbReference type="InterPro" id="IPR036869">
    <property type="entry name" value="J_dom_sf"/>
</dbReference>
<proteinExistence type="predicted"/>
<dbReference type="PROSITE" id="PS50076">
    <property type="entry name" value="DNAJ_2"/>
    <property type="match status" value="1"/>
</dbReference>
<accession>A0A9X0A8Y0</accession>
<evidence type="ECO:0000313" key="3">
    <source>
        <dbReference type="EMBL" id="KAJ8058415.1"/>
    </source>
</evidence>
<dbReference type="SMART" id="SM00271">
    <property type="entry name" value="DnaJ"/>
    <property type="match status" value="1"/>
</dbReference>
<evidence type="ECO:0000256" key="1">
    <source>
        <dbReference type="SAM" id="MobiDB-lite"/>
    </source>
</evidence>
<dbReference type="CDD" id="cd06257">
    <property type="entry name" value="DnaJ"/>
    <property type="match status" value="1"/>
</dbReference>
<dbReference type="Proteomes" id="UP001152300">
    <property type="component" value="Unassembled WGS sequence"/>
</dbReference>
<dbReference type="InterPro" id="IPR001623">
    <property type="entry name" value="DnaJ_domain"/>
</dbReference>
<feature type="region of interest" description="Disordered" evidence="1">
    <location>
        <begin position="142"/>
        <end position="193"/>
    </location>
</feature>
<gene>
    <name evidence="3" type="ORF">OCU04_012604</name>
</gene>
<organism evidence="3 4">
    <name type="scientific">Sclerotinia nivalis</name>
    <dbReference type="NCBI Taxonomy" id="352851"/>
    <lineage>
        <taxon>Eukaryota</taxon>
        <taxon>Fungi</taxon>
        <taxon>Dikarya</taxon>
        <taxon>Ascomycota</taxon>
        <taxon>Pezizomycotina</taxon>
        <taxon>Leotiomycetes</taxon>
        <taxon>Helotiales</taxon>
        <taxon>Sclerotiniaceae</taxon>
        <taxon>Sclerotinia</taxon>
    </lineage>
</organism>
<feature type="compositionally biased region" description="Polar residues" evidence="1">
    <location>
        <begin position="352"/>
        <end position="368"/>
    </location>
</feature>